<dbReference type="KEGG" id="tva:4743372"/>
<dbReference type="InParanoid" id="A2GAT8"/>
<dbReference type="VEuPathDB" id="TrichDB:TVAGG3_0749520"/>
<accession>A2GAT8</accession>
<sequence length="471" mass="54159">MFASYLATFALAKEIAVPGSYSDFVSSELQLSFVSKDNFDSFVIFPNTENFIYNDHPLKKIYTNPTSLKITSNGNFLNYSFIQIEKGQCDSLDFILNKNIDDWVEIKSSYQMAKIACFAFANSQMPKSNFYTSERRYTFHIFTSYILDEKSFIKWDTLQLSLNYTTAMLQVQYDTRSEYSFGINKDRQKSEADFYCVPLYDSSLESYLIIDDIVDFRYGNYNVNVKESYNLSIPANSYMISFGLKYARFHISCGTYSETFHQGDYQKVVGWSFLSDSYLRITGYDNISFVIIKNASNVLHCKEDVTIIGSKSYTLNFYDNSKLCVYAVANDGDIQVSYRKYAKFYDENGAATTPKDKYQNSVVAVIDTPNKNSSIKFKVGGKSDNPYVIRNTIYSNNFRAYLIAENGSKNLNDEWNEEDQTWLKVILYSIYACCAIVPLALILLFYCLIKKCYVPRGKKEANDDKLQPLTA</sequence>
<keyword evidence="1" id="KW-1133">Transmembrane helix</keyword>
<dbReference type="VEuPathDB" id="TrichDB:TVAG_576580"/>
<keyword evidence="1" id="KW-0472">Membrane</keyword>
<keyword evidence="3" id="KW-1185">Reference proteome</keyword>
<organism evidence="2 3">
    <name type="scientific">Trichomonas vaginalis (strain ATCC PRA-98 / G3)</name>
    <dbReference type="NCBI Taxonomy" id="412133"/>
    <lineage>
        <taxon>Eukaryota</taxon>
        <taxon>Metamonada</taxon>
        <taxon>Parabasalia</taxon>
        <taxon>Trichomonadida</taxon>
        <taxon>Trichomonadidae</taxon>
        <taxon>Trichomonas</taxon>
    </lineage>
</organism>
<dbReference type="EMBL" id="DS114847">
    <property type="protein sequence ID" value="EAX85729.1"/>
    <property type="molecule type" value="Genomic_DNA"/>
</dbReference>
<reference evidence="2" key="1">
    <citation type="submission" date="2006-10" db="EMBL/GenBank/DDBJ databases">
        <authorList>
            <person name="Amadeo P."/>
            <person name="Zhao Q."/>
            <person name="Wortman J."/>
            <person name="Fraser-Liggett C."/>
            <person name="Carlton J."/>
        </authorList>
    </citation>
    <scope>NUCLEOTIDE SEQUENCE</scope>
    <source>
        <strain evidence="2">G3</strain>
    </source>
</reference>
<keyword evidence="1" id="KW-0812">Transmembrane</keyword>
<name>A2GAT8_TRIV3</name>
<evidence type="ECO:0000313" key="2">
    <source>
        <dbReference type="EMBL" id="EAX85729.1"/>
    </source>
</evidence>
<evidence type="ECO:0000313" key="3">
    <source>
        <dbReference type="Proteomes" id="UP000001542"/>
    </source>
</evidence>
<protein>
    <submittedName>
        <fullName evidence="2">Uncharacterized protein</fullName>
    </submittedName>
</protein>
<proteinExistence type="predicted"/>
<dbReference type="AlphaFoldDB" id="A2GAT8"/>
<dbReference type="RefSeq" id="XP_001298659.1">
    <property type="nucleotide sequence ID" value="XM_001298658.1"/>
</dbReference>
<dbReference type="Proteomes" id="UP000001542">
    <property type="component" value="Unassembled WGS sequence"/>
</dbReference>
<gene>
    <name evidence="2" type="ORF">TVAG_576580</name>
</gene>
<evidence type="ECO:0000256" key="1">
    <source>
        <dbReference type="SAM" id="Phobius"/>
    </source>
</evidence>
<feature type="transmembrane region" description="Helical" evidence="1">
    <location>
        <begin position="426"/>
        <end position="449"/>
    </location>
</feature>
<reference evidence="2" key="2">
    <citation type="journal article" date="2007" name="Science">
        <title>Draft genome sequence of the sexually transmitted pathogen Trichomonas vaginalis.</title>
        <authorList>
            <person name="Carlton J.M."/>
            <person name="Hirt R.P."/>
            <person name="Silva J.C."/>
            <person name="Delcher A.L."/>
            <person name="Schatz M."/>
            <person name="Zhao Q."/>
            <person name="Wortman J.R."/>
            <person name="Bidwell S.L."/>
            <person name="Alsmark U.C.M."/>
            <person name="Besteiro S."/>
            <person name="Sicheritz-Ponten T."/>
            <person name="Noel C.J."/>
            <person name="Dacks J.B."/>
            <person name="Foster P.G."/>
            <person name="Simillion C."/>
            <person name="Van de Peer Y."/>
            <person name="Miranda-Saavedra D."/>
            <person name="Barton G.J."/>
            <person name="Westrop G.D."/>
            <person name="Mueller S."/>
            <person name="Dessi D."/>
            <person name="Fiori P.L."/>
            <person name="Ren Q."/>
            <person name="Paulsen I."/>
            <person name="Zhang H."/>
            <person name="Bastida-Corcuera F.D."/>
            <person name="Simoes-Barbosa A."/>
            <person name="Brown M.T."/>
            <person name="Hayes R.D."/>
            <person name="Mukherjee M."/>
            <person name="Okumura C.Y."/>
            <person name="Schneider R."/>
            <person name="Smith A.J."/>
            <person name="Vanacova S."/>
            <person name="Villalvazo M."/>
            <person name="Haas B.J."/>
            <person name="Pertea M."/>
            <person name="Feldblyum T.V."/>
            <person name="Utterback T.R."/>
            <person name="Shu C.L."/>
            <person name="Osoegawa K."/>
            <person name="de Jong P.J."/>
            <person name="Hrdy I."/>
            <person name="Horvathova L."/>
            <person name="Zubacova Z."/>
            <person name="Dolezal P."/>
            <person name="Malik S.B."/>
            <person name="Logsdon J.M. Jr."/>
            <person name="Henze K."/>
            <person name="Gupta A."/>
            <person name="Wang C.C."/>
            <person name="Dunne R.L."/>
            <person name="Upcroft J.A."/>
            <person name="Upcroft P."/>
            <person name="White O."/>
            <person name="Salzberg S.L."/>
            <person name="Tang P."/>
            <person name="Chiu C.-H."/>
            <person name="Lee Y.-S."/>
            <person name="Embley T.M."/>
            <person name="Coombs G.H."/>
            <person name="Mottram J.C."/>
            <person name="Tachezy J."/>
            <person name="Fraser-Liggett C.M."/>
            <person name="Johnson P.J."/>
        </authorList>
    </citation>
    <scope>NUCLEOTIDE SEQUENCE [LARGE SCALE GENOMIC DNA]</scope>
    <source>
        <strain evidence="2">G3</strain>
    </source>
</reference>